<feature type="transmembrane region" description="Helical" evidence="5">
    <location>
        <begin position="90"/>
        <end position="108"/>
    </location>
</feature>
<organism evidence="6 7">
    <name type="scientific">Aspergillus parasiticus</name>
    <dbReference type="NCBI Taxonomy" id="5067"/>
    <lineage>
        <taxon>Eukaryota</taxon>
        <taxon>Fungi</taxon>
        <taxon>Dikarya</taxon>
        <taxon>Ascomycota</taxon>
        <taxon>Pezizomycotina</taxon>
        <taxon>Eurotiomycetes</taxon>
        <taxon>Eurotiomycetidae</taxon>
        <taxon>Eurotiales</taxon>
        <taxon>Aspergillaceae</taxon>
        <taxon>Aspergillus</taxon>
        <taxon>Aspergillus subgen. Circumdati</taxon>
    </lineage>
</organism>
<dbReference type="AlphaFoldDB" id="A0A5N6DC81"/>
<protein>
    <submittedName>
        <fullName evidence="6">Uncharacterized protein</fullName>
    </submittedName>
</protein>
<dbReference type="OMA" id="PFGENTQ"/>
<keyword evidence="5" id="KW-0812">Transmembrane</keyword>
<reference evidence="6 7" key="1">
    <citation type="submission" date="2019-04" db="EMBL/GenBank/DDBJ databases">
        <title>Fungal friends and foes A comparative genomics study of 23 Aspergillus species from section Flavi.</title>
        <authorList>
            <consortium name="DOE Joint Genome Institute"/>
            <person name="Kjaerbolling I."/>
            <person name="Vesth T.C."/>
            <person name="Frisvad J.C."/>
            <person name="Nybo J.L."/>
            <person name="Theobald S."/>
            <person name="Kildgaard S."/>
            <person name="Petersen T.I."/>
            <person name="Kuo A."/>
            <person name="Sato A."/>
            <person name="Lyhne E.K."/>
            <person name="Kogle M.E."/>
            <person name="Wiebenga A."/>
            <person name="Kun R.S."/>
            <person name="Lubbers R.J."/>
            <person name="Makela M.R."/>
            <person name="Barry K."/>
            <person name="Chovatia M."/>
            <person name="Clum A."/>
            <person name="Daum C."/>
            <person name="Haridas S."/>
            <person name="He G."/>
            <person name="LaButti K."/>
            <person name="Lipzen A."/>
            <person name="Mondo S."/>
            <person name="Pangilinan J."/>
            <person name="Riley R."/>
            <person name="Salamov A."/>
            <person name="Simmons B.A."/>
            <person name="Magnuson J.K."/>
            <person name="Henrissat B."/>
            <person name="Mortensen U.H."/>
            <person name="Larsen T.O."/>
            <person name="De vries R.P."/>
            <person name="Grigoriev I.V."/>
            <person name="Machida M."/>
            <person name="Baker S.E."/>
            <person name="Andersen M.R."/>
        </authorList>
    </citation>
    <scope>NUCLEOTIDE SEQUENCE [LARGE SCALE GENOMIC DNA]</scope>
    <source>
        <strain evidence="6 7">CBS 117618</strain>
    </source>
</reference>
<feature type="region of interest" description="Disordered" evidence="4">
    <location>
        <begin position="1"/>
        <end position="26"/>
    </location>
</feature>
<dbReference type="Pfam" id="PF11807">
    <property type="entry name" value="UstYa"/>
    <property type="match status" value="1"/>
</dbReference>
<name>A0A5N6DC81_ASPPA</name>
<dbReference type="GO" id="GO:0043386">
    <property type="term" value="P:mycotoxin biosynthetic process"/>
    <property type="evidence" value="ECO:0007669"/>
    <property type="project" value="InterPro"/>
</dbReference>
<dbReference type="GO" id="GO:0016491">
    <property type="term" value="F:oxidoreductase activity"/>
    <property type="evidence" value="ECO:0007669"/>
    <property type="project" value="UniProtKB-KW"/>
</dbReference>
<dbReference type="InterPro" id="IPR021765">
    <property type="entry name" value="UstYa-like"/>
</dbReference>
<dbReference type="PANTHER" id="PTHR33365">
    <property type="entry name" value="YALI0B05434P"/>
    <property type="match status" value="1"/>
</dbReference>
<keyword evidence="7" id="KW-1185">Reference proteome</keyword>
<dbReference type="VEuPathDB" id="FungiDB:BDV34DRAFT_236769"/>
<evidence type="ECO:0000256" key="3">
    <source>
        <dbReference type="ARBA" id="ARBA00035112"/>
    </source>
</evidence>
<feature type="transmembrane region" description="Helical" evidence="5">
    <location>
        <begin position="48"/>
        <end position="70"/>
    </location>
</feature>
<sequence>MAERSSNGYKEVPVRNSEESTIAEEEKDTLLKDRSYLRRDRKRPSSKAVWILIALLLLSNIGLLGGLIHYFRQAHHKEKDVPWLPPKTGLDSILLAQISAVNLIILPVSPNSEAFRFSDVYMTREGYYAAREGNLDQVNAAHLMHCWDYLRQAVMCHADTTLEWIPAPPNDKGSTGWGVEHTCGDYDAIARWAEDNRLKTTHGIH</sequence>
<dbReference type="Proteomes" id="UP000326532">
    <property type="component" value="Unassembled WGS sequence"/>
</dbReference>
<evidence type="ECO:0000256" key="2">
    <source>
        <dbReference type="ARBA" id="ARBA00023002"/>
    </source>
</evidence>
<keyword evidence="5" id="KW-1133">Transmembrane helix</keyword>
<evidence type="ECO:0000313" key="7">
    <source>
        <dbReference type="Proteomes" id="UP000326532"/>
    </source>
</evidence>
<evidence type="ECO:0000256" key="4">
    <source>
        <dbReference type="SAM" id="MobiDB-lite"/>
    </source>
</evidence>
<evidence type="ECO:0000256" key="5">
    <source>
        <dbReference type="SAM" id="Phobius"/>
    </source>
</evidence>
<dbReference type="EMBL" id="ML735000">
    <property type="protein sequence ID" value="KAB8202731.1"/>
    <property type="molecule type" value="Genomic_DNA"/>
</dbReference>
<comment type="similarity">
    <text evidence="3">Belongs to the ustYa family.</text>
</comment>
<keyword evidence="5" id="KW-0472">Membrane</keyword>
<comment type="pathway">
    <text evidence="1">Mycotoxin biosynthesis.</text>
</comment>
<evidence type="ECO:0000256" key="1">
    <source>
        <dbReference type="ARBA" id="ARBA00004685"/>
    </source>
</evidence>
<keyword evidence="2" id="KW-0560">Oxidoreductase</keyword>
<evidence type="ECO:0000313" key="6">
    <source>
        <dbReference type="EMBL" id="KAB8202731.1"/>
    </source>
</evidence>
<accession>A0A5N6DC81</accession>
<gene>
    <name evidence="6" type="ORF">BDV34DRAFT_236769</name>
</gene>
<proteinExistence type="inferred from homology"/>
<dbReference type="PANTHER" id="PTHR33365:SF11">
    <property type="entry name" value="TAT PATHWAY SIGNAL SEQUENCE"/>
    <property type="match status" value="1"/>
</dbReference>